<dbReference type="InterPro" id="IPR025254">
    <property type="entry name" value="CCDC113/CCDC96_CC"/>
</dbReference>
<evidence type="ECO:0000256" key="6">
    <source>
        <dbReference type="ARBA" id="ARBA00044798"/>
    </source>
</evidence>
<evidence type="ECO:0000256" key="1">
    <source>
        <dbReference type="ARBA" id="ARBA00004138"/>
    </source>
</evidence>
<dbReference type="EMBL" id="JALJOU010000011">
    <property type="protein sequence ID" value="KAK9841007.1"/>
    <property type="molecule type" value="Genomic_DNA"/>
</dbReference>
<comment type="caution">
    <text evidence="10">The sequence shown here is derived from an EMBL/GenBank/DDBJ whole genome shotgun (WGS) entry which is preliminary data.</text>
</comment>
<keyword evidence="11" id="KW-1185">Reference proteome</keyword>
<evidence type="ECO:0000256" key="8">
    <source>
        <dbReference type="SAM" id="MobiDB-lite"/>
    </source>
</evidence>
<dbReference type="PANTHER" id="PTHR15654:SF2">
    <property type="entry name" value="COILED-COIL DOMAIN-CONTAINING PROTEIN 113"/>
    <property type="match status" value="1"/>
</dbReference>
<evidence type="ECO:0000256" key="3">
    <source>
        <dbReference type="ARBA" id="ARBA00023054"/>
    </source>
</evidence>
<dbReference type="GO" id="GO:0036064">
    <property type="term" value="C:ciliary basal body"/>
    <property type="evidence" value="ECO:0007669"/>
    <property type="project" value="TreeGrafter"/>
</dbReference>
<dbReference type="AlphaFoldDB" id="A0AAW1S5W6"/>
<dbReference type="Pfam" id="PF13870">
    <property type="entry name" value="CCDC113_CCDC96_CC"/>
    <property type="match status" value="1"/>
</dbReference>
<proteinExistence type="inferred from homology"/>
<evidence type="ECO:0000313" key="11">
    <source>
        <dbReference type="Proteomes" id="UP001445335"/>
    </source>
</evidence>
<keyword evidence="4" id="KW-0966">Cell projection</keyword>
<evidence type="ECO:0000256" key="5">
    <source>
        <dbReference type="ARBA" id="ARBA00044506"/>
    </source>
</evidence>
<feature type="coiled-coil region" evidence="7">
    <location>
        <begin position="95"/>
        <end position="133"/>
    </location>
</feature>
<evidence type="ECO:0000256" key="4">
    <source>
        <dbReference type="ARBA" id="ARBA00023273"/>
    </source>
</evidence>
<evidence type="ECO:0000313" key="10">
    <source>
        <dbReference type="EMBL" id="KAK9841007.1"/>
    </source>
</evidence>
<dbReference type="InterPro" id="IPR051885">
    <property type="entry name" value="CC_CF"/>
</dbReference>
<organism evidence="10 11">
    <name type="scientific">Elliptochloris bilobata</name>
    <dbReference type="NCBI Taxonomy" id="381761"/>
    <lineage>
        <taxon>Eukaryota</taxon>
        <taxon>Viridiplantae</taxon>
        <taxon>Chlorophyta</taxon>
        <taxon>core chlorophytes</taxon>
        <taxon>Trebouxiophyceae</taxon>
        <taxon>Trebouxiophyceae incertae sedis</taxon>
        <taxon>Elliptochloris clade</taxon>
        <taxon>Elliptochloris</taxon>
    </lineage>
</organism>
<dbReference type="Proteomes" id="UP001445335">
    <property type="component" value="Unassembled WGS sequence"/>
</dbReference>
<evidence type="ECO:0000259" key="9">
    <source>
        <dbReference type="Pfam" id="PF13870"/>
    </source>
</evidence>
<reference evidence="10 11" key="1">
    <citation type="journal article" date="2024" name="Nat. Commun.">
        <title>Phylogenomics reveals the evolutionary origins of lichenization in chlorophyte algae.</title>
        <authorList>
            <person name="Puginier C."/>
            <person name="Libourel C."/>
            <person name="Otte J."/>
            <person name="Skaloud P."/>
            <person name="Haon M."/>
            <person name="Grisel S."/>
            <person name="Petersen M."/>
            <person name="Berrin J.G."/>
            <person name="Delaux P.M."/>
            <person name="Dal Grande F."/>
            <person name="Keller J."/>
        </authorList>
    </citation>
    <scope>NUCLEOTIDE SEQUENCE [LARGE SCALE GENOMIC DNA]</scope>
    <source>
        <strain evidence="10 11">SAG 245.80</strain>
    </source>
</reference>
<evidence type="ECO:0000256" key="2">
    <source>
        <dbReference type="ARBA" id="ARBA00022794"/>
    </source>
</evidence>
<feature type="domain" description="CCDC113/CCDC96 coiled-coil" evidence="9">
    <location>
        <begin position="136"/>
        <end position="299"/>
    </location>
</feature>
<comment type="similarity">
    <text evidence="5">Belongs to the CFAP263 family.</text>
</comment>
<dbReference type="PANTHER" id="PTHR15654">
    <property type="entry name" value="COILED-COIL DOMAIN-CONTAINING PROTEIN 113-RELATED"/>
    <property type="match status" value="1"/>
</dbReference>
<dbReference type="GO" id="GO:0005930">
    <property type="term" value="C:axoneme"/>
    <property type="evidence" value="ECO:0007669"/>
    <property type="project" value="TreeGrafter"/>
</dbReference>
<feature type="compositionally biased region" description="Basic and acidic residues" evidence="8">
    <location>
        <begin position="20"/>
        <end position="37"/>
    </location>
</feature>
<keyword evidence="2" id="KW-0970">Cilium biogenesis/degradation</keyword>
<evidence type="ECO:0000256" key="7">
    <source>
        <dbReference type="SAM" id="Coils"/>
    </source>
</evidence>
<gene>
    <name evidence="10" type="ORF">WJX81_005115</name>
</gene>
<sequence length="311" mass="33454">MADLAGAAEASVGLSEEEAEQRHAETLRGNERLRMENELLSAYLQRTDHRSAQPDPTSPQKRRRTHLARASTFGRSAQAPLQALGQGRLTAEEKCEVASAEMEAVQATADQAAAEAARALEEQAARCEAAEALDGDVGKYALKAAAAKAAVRRLEAALARRDDGADALRAVDLDQLQIENEQLLARVEQRNAELLGLKLTTGRSVQALASQMEALCGLTAHAEHLRSDLVDRRAALVRTAEDRTAAETALERAGRQLRALKGDAQGGAPQMMEYLRVVADLQSLDARVVEWRRKVSIATPPAALKRASASA</sequence>
<dbReference type="GO" id="GO:0060271">
    <property type="term" value="P:cilium assembly"/>
    <property type="evidence" value="ECO:0007669"/>
    <property type="project" value="TreeGrafter"/>
</dbReference>
<keyword evidence="3 7" id="KW-0175">Coiled coil</keyword>
<accession>A0AAW1S5W6</accession>
<comment type="subcellular location">
    <subcellularLocation>
        <location evidence="1">Cell projection</location>
        <location evidence="1">Cilium</location>
    </subcellularLocation>
</comment>
<name>A0AAW1S5W6_9CHLO</name>
<feature type="region of interest" description="Disordered" evidence="8">
    <location>
        <begin position="1"/>
        <end position="81"/>
    </location>
</feature>
<protein>
    <recommendedName>
        <fullName evidence="6">Cilia- and flagella-associated protein 263</fullName>
    </recommendedName>
</protein>